<dbReference type="EMBL" id="JAHQIW010002396">
    <property type="protein sequence ID" value="KAJ1355242.1"/>
    <property type="molecule type" value="Genomic_DNA"/>
</dbReference>
<dbReference type="AlphaFoldDB" id="A0AAD5QLX6"/>
<organism evidence="2 3">
    <name type="scientific">Parelaphostrongylus tenuis</name>
    <name type="common">Meningeal worm</name>
    <dbReference type="NCBI Taxonomy" id="148309"/>
    <lineage>
        <taxon>Eukaryota</taxon>
        <taxon>Metazoa</taxon>
        <taxon>Ecdysozoa</taxon>
        <taxon>Nematoda</taxon>
        <taxon>Chromadorea</taxon>
        <taxon>Rhabditida</taxon>
        <taxon>Rhabditina</taxon>
        <taxon>Rhabditomorpha</taxon>
        <taxon>Strongyloidea</taxon>
        <taxon>Metastrongylidae</taxon>
        <taxon>Parelaphostrongylus</taxon>
    </lineage>
</organism>
<feature type="region of interest" description="Disordered" evidence="1">
    <location>
        <begin position="1"/>
        <end position="21"/>
    </location>
</feature>
<evidence type="ECO:0000256" key="1">
    <source>
        <dbReference type="SAM" id="MobiDB-lite"/>
    </source>
</evidence>
<gene>
    <name evidence="2" type="ORF">KIN20_012570</name>
</gene>
<proteinExistence type="predicted"/>
<name>A0AAD5QLX6_PARTN</name>
<evidence type="ECO:0000313" key="3">
    <source>
        <dbReference type="Proteomes" id="UP001196413"/>
    </source>
</evidence>
<keyword evidence="3" id="KW-1185">Reference proteome</keyword>
<accession>A0AAD5QLX6</accession>
<protein>
    <submittedName>
        <fullName evidence="2">Uncharacterized protein</fullName>
    </submittedName>
</protein>
<reference evidence="2" key="1">
    <citation type="submission" date="2021-06" db="EMBL/GenBank/DDBJ databases">
        <title>Parelaphostrongylus tenuis whole genome reference sequence.</title>
        <authorList>
            <person name="Garwood T.J."/>
            <person name="Larsen P.A."/>
            <person name="Fountain-Jones N.M."/>
            <person name="Garbe J.R."/>
            <person name="Macchietto M.G."/>
            <person name="Kania S.A."/>
            <person name="Gerhold R.W."/>
            <person name="Richards J.E."/>
            <person name="Wolf T.M."/>
        </authorList>
    </citation>
    <scope>NUCLEOTIDE SEQUENCE</scope>
    <source>
        <strain evidence="2">MNPRO001-30</strain>
        <tissue evidence="2">Meninges</tissue>
    </source>
</reference>
<comment type="caution">
    <text evidence="2">The sequence shown here is derived from an EMBL/GenBank/DDBJ whole genome shotgun (WGS) entry which is preliminary data.</text>
</comment>
<dbReference type="Proteomes" id="UP001196413">
    <property type="component" value="Unassembled WGS sequence"/>
</dbReference>
<evidence type="ECO:0000313" key="2">
    <source>
        <dbReference type="EMBL" id="KAJ1355242.1"/>
    </source>
</evidence>
<sequence length="94" mass="10475">METTQHHKLGRHHNNTHKMHFSRGVSRNSVNSDITLIGKFNVLNDHAHPTPFSEKLSSLPTGHQGASKMVLAFFTVPIDTIVSLPQTMLHKANV</sequence>